<reference evidence="2 3" key="1">
    <citation type="submission" date="2015-09" db="EMBL/GenBank/DDBJ databases">
        <title>Identification and resolution of microdiversity through metagenomic sequencing of parallel consortia.</title>
        <authorList>
            <person name="Nelson W.C."/>
            <person name="Romine M.F."/>
            <person name="Lindemann S.R."/>
        </authorList>
    </citation>
    <scope>NUCLEOTIDE SEQUENCE [LARGE SCALE GENOMIC DNA]</scope>
    <source>
        <strain evidence="2">Ana</strain>
    </source>
</reference>
<keyword evidence="1" id="KW-1133">Transmembrane helix</keyword>
<feature type="transmembrane region" description="Helical" evidence="1">
    <location>
        <begin position="173"/>
        <end position="192"/>
    </location>
</feature>
<gene>
    <name evidence="2" type="ORF">HLUCCA11_11415</name>
</gene>
<keyword evidence="1" id="KW-0812">Transmembrane</keyword>
<organism evidence="2 3">
    <name type="scientific">Phormidesmis priestleyi Ana</name>
    <dbReference type="NCBI Taxonomy" id="1666911"/>
    <lineage>
        <taxon>Bacteria</taxon>
        <taxon>Bacillati</taxon>
        <taxon>Cyanobacteriota</taxon>
        <taxon>Cyanophyceae</taxon>
        <taxon>Leptolyngbyales</taxon>
        <taxon>Leptolyngbyaceae</taxon>
        <taxon>Phormidesmis</taxon>
    </lineage>
</organism>
<accession>A0A0N8KN17</accession>
<sequence length="220" mass="24543">MAGLKAIVAGLAERYLYSVPFVGGFLRSIELAEISNWVVFALLAGGIGAATFLLPRSWNSWAKIALLLAVSPFVFSASYIMQQHLWIQQVATKSAISYDEARAVSNAFLTRETGSGGFFGFYSFSTKVTELPTLRQRLESEQSNPSQLLAEELSSYEDPRADAVAYIFERLGWLIRLMYIAIATLAAFIYYFKGHAWAENKRLAQINESREPAVKPRNPL</sequence>
<comment type="caution">
    <text evidence="2">The sequence shown here is derived from an EMBL/GenBank/DDBJ whole genome shotgun (WGS) entry which is preliminary data.</text>
</comment>
<evidence type="ECO:0000313" key="3">
    <source>
        <dbReference type="Proteomes" id="UP000050465"/>
    </source>
</evidence>
<dbReference type="AlphaFoldDB" id="A0A0N8KN17"/>
<proteinExistence type="predicted"/>
<feature type="transmembrane region" description="Helical" evidence="1">
    <location>
        <begin position="61"/>
        <end position="81"/>
    </location>
</feature>
<dbReference type="EMBL" id="LJZR01000013">
    <property type="protein sequence ID" value="KPQ35290.1"/>
    <property type="molecule type" value="Genomic_DNA"/>
</dbReference>
<evidence type="ECO:0000256" key="1">
    <source>
        <dbReference type="SAM" id="Phobius"/>
    </source>
</evidence>
<dbReference type="Proteomes" id="UP000050465">
    <property type="component" value="Unassembled WGS sequence"/>
</dbReference>
<evidence type="ECO:0000313" key="2">
    <source>
        <dbReference type="EMBL" id="KPQ35290.1"/>
    </source>
</evidence>
<protein>
    <submittedName>
        <fullName evidence="2">Uncharacterized protein</fullName>
    </submittedName>
</protein>
<dbReference type="STRING" id="1666911.HLUCCA11_11415"/>
<feature type="transmembrane region" description="Helical" evidence="1">
    <location>
        <begin position="34"/>
        <end position="54"/>
    </location>
</feature>
<keyword evidence="1" id="KW-0472">Membrane</keyword>
<name>A0A0N8KN17_9CYAN</name>